<dbReference type="RefSeq" id="WP_005403723.1">
    <property type="nucleotide sequence ID" value="NZ_GG705014.1"/>
</dbReference>
<dbReference type="GO" id="GO:0006203">
    <property type="term" value="P:dGTP catabolic process"/>
    <property type="evidence" value="ECO:0007669"/>
    <property type="project" value="TreeGrafter"/>
</dbReference>
<name>D0SQB9_ACIJU</name>
<dbReference type="Proteomes" id="UP000018442">
    <property type="component" value="Unassembled WGS sequence"/>
</dbReference>
<dbReference type="CDD" id="cd11528">
    <property type="entry name" value="NTP-PPase_MazG_Nterm"/>
    <property type="match status" value="1"/>
</dbReference>
<feature type="domain" description="NTP pyrophosphohydrolase MazG-like" evidence="2">
    <location>
        <begin position="21"/>
        <end position="94"/>
    </location>
</feature>
<dbReference type="GO" id="GO:0047429">
    <property type="term" value="F:nucleoside triphosphate diphosphatase activity"/>
    <property type="evidence" value="ECO:0007669"/>
    <property type="project" value="InterPro"/>
</dbReference>
<evidence type="ECO:0000256" key="1">
    <source>
        <dbReference type="SAM" id="Coils"/>
    </source>
</evidence>
<dbReference type="GO" id="GO:0046047">
    <property type="term" value="P:TTP catabolic process"/>
    <property type="evidence" value="ECO:0007669"/>
    <property type="project" value="TreeGrafter"/>
</dbReference>
<dbReference type="CDD" id="cd11529">
    <property type="entry name" value="NTP-PPase_MazG_Cterm"/>
    <property type="match status" value="1"/>
</dbReference>
<dbReference type="NCBIfam" id="NF007113">
    <property type="entry name" value="PRK09562.1"/>
    <property type="match status" value="1"/>
</dbReference>
<dbReference type="HOGENOM" id="CLU_038356_0_1_6"/>
<proteinExistence type="predicted"/>
<dbReference type="InterPro" id="IPR011551">
    <property type="entry name" value="NTP_PyrPHydrolase_MazG"/>
</dbReference>
<keyword evidence="1" id="KW-0175">Coiled coil</keyword>
<dbReference type="FunFam" id="1.10.287.1080:FF:000001">
    <property type="entry name" value="Nucleoside triphosphate pyrophosphohydrolase"/>
    <property type="match status" value="1"/>
</dbReference>
<feature type="domain" description="NTP pyrophosphohydrolase MazG-like" evidence="2">
    <location>
        <begin position="160"/>
        <end position="199"/>
    </location>
</feature>
<gene>
    <name evidence="3" type="primary">mazG</name>
    <name evidence="3" type="ORF">HMPREF0026_02679</name>
</gene>
<dbReference type="SUPFAM" id="SSF101386">
    <property type="entry name" value="all-alpha NTP pyrophosphatases"/>
    <property type="match status" value="2"/>
</dbReference>
<dbReference type="GO" id="GO:0046052">
    <property type="term" value="P:UTP catabolic process"/>
    <property type="evidence" value="ECO:0007669"/>
    <property type="project" value="TreeGrafter"/>
</dbReference>
<dbReference type="PANTHER" id="PTHR30522">
    <property type="entry name" value="NUCLEOSIDE TRIPHOSPHATE PYROPHOSPHOHYDROLASE"/>
    <property type="match status" value="1"/>
</dbReference>
<dbReference type="PANTHER" id="PTHR30522:SF0">
    <property type="entry name" value="NUCLEOSIDE TRIPHOSPHATE PYROPHOSPHOHYDROLASE"/>
    <property type="match status" value="1"/>
</dbReference>
<dbReference type="InterPro" id="IPR004518">
    <property type="entry name" value="MazG-like_dom"/>
</dbReference>
<dbReference type="NCBIfam" id="TIGR00444">
    <property type="entry name" value="mazG"/>
    <property type="match status" value="1"/>
</dbReference>
<dbReference type="EMBL" id="GG705014">
    <property type="protein sequence ID" value="EEY91942.1"/>
    <property type="molecule type" value="Genomic_DNA"/>
</dbReference>
<reference evidence="4" key="1">
    <citation type="journal article" date="2012" name="PLoS ONE">
        <title>The success of Acinetobacter species; genetic, metabolic and virulence attributes.</title>
        <authorList>
            <person name="Peleg A.Y."/>
            <person name="de Breij A."/>
            <person name="Adams M.D."/>
            <person name="Cerqueira G.M."/>
            <person name="Mocali S."/>
            <person name="Galardini M."/>
            <person name="Nibbering P.H."/>
            <person name="Earl A.M."/>
            <person name="Ward D.V."/>
            <person name="Paterson D.L."/>
            <person name="Seifert H."/>
            <person name="Dijkshoorn L."/>
        </authorList>
    </citation>
    <scope>NUCLEOTIDE SEQUENCE [LARGE SCALE GENOMIC DNA]</scope>
    <source>
        <strain evidence="4">SH205</strain>
    </source>
</reference>
<dbReference type="GO" id="GO:0046076">
    <property type="term" value="P:dTTP catabolic process"/>
    <property type="evidence" value="ECO:0007669"/>
    <property type="project" value="TreeGrafter"/>
</dbReference>
<evidence type="ECO:0000313" key="3">
    <source>
        <dbReference type="EMBL" id="EEY91942.1"/>
    </source>
</evidence>
<protein>
    <submittedName>
        <fullName evidence="3">Protein MazG</fullName>
    </submittedName>
</protein>
<sequence length="268" mass="31124">MEKLLEIMQELRQKCPWDQQQTPESLTRYAIEEAYEVEAAIREGNIDEIRNELGDLLLQVVFQSQMFSEKGAFDFNDVVDAISEKLIRRHPHVFQADQFKDLSSDQVSELWKQIKLQEKKDKSVSRLDEIKHAPALVQAQEVQKKAAQLGFDFETVTDAYAKLEEELGELQQAIRNQKNDEIQEEFGDCLFSLINVGRKLGQSSEMALLATIYKFRSRFAYIEQQAQRQNKDLQEMSLAEMDELWEQAKRQLNTEGKTHDFVAATQQT</sequence>
<evidence type="ECO:0000259" key="2">
    <source>
        <dbReference type="Pfam" id="PF03819"/>
    </source>
</evidence>
<dbReference type="InterPro" id="IPR048015">
    <property type="entry name" value="NTP-PPase_MazG-like_N"/>
</dbReference>
<dbReference type="GO" id="GO:0046061">
    <property type="term" value="P:dATP catabolic process"/>
    <property type="evidence" value="ECO:0007669"/>
    <property type="project" value="TreeGrafter"/>
</dbReference>
<organism evidence="3 4">
    <name type="scientific">Acinetobacter junii SH205</name>
    <dbReference type="NCBI Taxonomy" id="575587"/>
    <lineage>
        <taxon>Bacteria</taxon>
        <taxon>Pseudomonadati</taxon>
        <taxon>Pseudomonadota</taxon>
        <taxon>Gammaproteobacteria</taxon>
        <taxon>Moraxellales</taxon>
        <taxon>Moraxellaceae</taxon>
        <taxon>Acinetobacter</taxon>
    </lineage>
</organism>
<dbReference type="InterPro" id="IPR048011">
    <property type="entry name" value="NTP-PPase_MazG-like_C"/>
</dbReference>
<feature type="coiled-coil region" evidence="1">
    <location>
        <begin position="153"/>
        <end position="180"/>
    </location>
</feature>
<dbReference type="GO" id="GO:0006950">
    <property type="term" value="P:response to stress"/>
    <property type="evidence" value="ECO:0007669"/>
    <property type="project" value="UniProtKB-ARBA"/>
</dbReference>
<dbReference type="Gene3D" id="1.10.287.1080">
    <property type="entry name" value="MazG-like"/>
    <property type="match status" value="2"/>
</dbReference>
<accession>D0SQB9</accession>
<dbReference type="GO" id="GO:0046081">
    <property type="term" value="P:dUTP catabolic process"/>
    <property type="evidence" value="ECO:0007669"/>
    <property type="project" value="TreeGrafter"/>
</dbReference>
<evidence type="ECO:0000313" key="4">
    <source>
        <dbReference type="Proteomes" id="UP000018442"/>
    </source>
</evidence>
<dbReference type="Pfam" id="PF03819">
    <property type="entry name" value="MazG"/>
    <property type="match status" value="2"/>
</dbReference>
<dbReference type="AlphaFoldDB" id="D0SQB9"/>